<keyword evidence="2 8" id="KW-0808">Transferase</keyword>
<dbReference type="PANTHER" id="PTHR10344">
    <property type="entry name" value="THYMIDYLATE KINASE"/>
    <property type="match status" value="1"/>
</dbReference>
<evidence type="ECO:0000259" key="9">
    <source>
        <dbReference type="Pfam" id="PF02223"/>
    </source>
</evidence>
<dbReference type="GO" id="GO:0006235">
    <property type="term" value="P:dTTP biosynthetic process"/>
    <property type="evidence" value="ECO:0007669"/>
    <property type="project" value="UniProtKB-UniRule"/>
</dbReference>
<comment type="caution">
    <text evidence="8">Lacks conserved residue(s) required for the propagation of feature annotation.</text>
</comment>
<evidence type="ECO:0000256" key="8">
    <source>
        <dbReference type="HAMAP-Rule" id="MF_00165"/>
    </source>
</evidence>
<dbReference type="GO" id="GO:0005524">
    <property type="term" value="F:ATP binding"/>
    <property type="evidence" value="ECO:0007669"/>
    <property type="project" value="UniProtKB-UniRule"/>
</dbReference>
<comment type="function">
    <text evidence="8">Phosphorylation of dTMP to form dTDP in both de novo and salvage pathways of dTTP synthesis.</text>
</comment>
<dbReference type="GO" id="GO:0006233">
    <property type="term" value="P:dTDP biosynthetic process"/>
    <property type="evidence" value="ECO:0007669"/>
    <property type="project" value="InterPro"/>
</dbReference>
<dbReference type="AlphaFoldDB" id="A0A2H0N0S7"/>
<keyword evidence="6 8" id="KW-0067">ATP-binding</keyword>
<evidence type="ECO:0000256" key="4">
    <source>
        <dbReference type="ARBA" id="ARBA00022741"/>
    </source>
</evidence>
<dbReference type="PROSITE" id="PS01331">
    <property type="entry name" value="THYMIDYLATE_KINASE"/>
    <property type="match status" value="1"/>
</dbReference>
<reference evidence="10 11" key="1">
    <citation type="submission" date="2017-09" db="EMBL/GenBank/DDBJ databases">
        <title>Depth-based differentiation of microbial function through sediment-hosted aquifers and enrichment of novel symbionts in the deep terrestrial subsurface.</title>
        <authorList>
            <person name="Probst A.J."/>
            <person name="Ladd B."/>
            <person name="Jarett J.K."/>
            <person name="Geller-Mcgrath D.E."/>
            <person name="Sieber C.M."/>
            <person name="Emerson J.B."/>
            <person name="Anantharaman K."/>
            <person name="Thomas B.C."/>
            <person name="Malmstrom R."/>
            <person name="Stieglmeier M."/>
            <person name="Klingl A."/>
            <person name="Woyke T."/>
            <person name="Ryan C.M."/>
            <person name="Banfield J.F."/>
        </authorList>
    </citation>
    <scope>NUCLEOTIDE SEQUENCE [LARGE SCALE GENOMIC DNA]</scope>
    <source>
        <strain evidence="10">CG11_big_fil_rev_8_21_14_0_20_35_11</strain>
    </source>
</reference>
<name>A0A2H0N0S7_9BACT</name>
<keyword evidence="5 8" id="KW-0418">Kinase</keyword>
<comment type="similarity">
    <text evidence="1 8">Belongs to the thymidylate kinase family.</text>
</comment>
<dbReference type="NCBIfam" id="TIGR00041">
    <property type="entry name" value="DTMP_kinase"/>
    <property type="match status" value="1"/>
</dbReference>
<dbReference type="GO" id="GO:0005737">
    <property type="term" value="C:cytoplasm"/>
    <property type="evidence" value="ECO:0007669"/>
    <property type="project" value="TreeGrafter"/>
</dbReference>
<feature type="domain" description="Thymidylate kinase-like" evidence="9">
    <location>
        <begin position="11"/>
        <end position="197"/>
    </location>
</feature>
<keyword evidence="3 8" id="KW-0545">Nucleotide biosynthesis</keyword>
<evidence type="ECO:0000256" key="5">
    <source>
        <dbReference type="ARBA" id="ARBA00022777"/>
    </source>
</evidence>
<comment type="caution">
    <text evidence="10">The sequence shown here is derived from an EMBL/GenBank/DDBJ whole genome shotgun (WGS) entry which is preliminary data.</text>
</comment>
<evidence type="ECO:0000256" key="1">
    <source>
        <dbReference type="ARBA" id="ARBA00009776"/>
    </source>
</evidence>
<sequence>MKETFGKFIVFEGIDGAGVETQGKLLCNYLRKQKRSVERLYYPDYEGPIGRLIHQYLHKQYEFSVDVQFLLYFADFIKNREKINQWRKKGKIVICDRFFSSTLAYQGLRGFPIKKALELARTFKLPRPDLIIYLRVSPEVSMSRKYKEKKDLDRNEADKKFLKKVGDSYEKLIKGRIFSKWAVINGERSIEKVLKDIKKIVKPKL</sequence>
<dbReference type="GO" id="GO:0004798">
    <property type="term" value="F:dTMP kinase activity"/>
    <property type="evidence" value="ECO:0007669"/>
    <property type="project" value="UniProtKB-UniRule"/>
</dbReference>
<dbReference type="InterPro" id="IPR018095">
    <property type="entry name" value="Thymidylate_kin_CS"/>
</dbReference>
<evidence type="ECO:0000313" key="11">
    <source>
        <dbReference type="Proteomes" id="UP000231139"/>
    </source>
</evidence>
<evidence type="ECO:0000313" key="10">
    <source>
        <dbReference type="EMBL" id="PIR02517.1"/>
    </source>
</evidence>
<dbReference type="CDD" id="cd01672">
    <property type="entry name" value="TMPK"/>
    <property type="match status" value="1"/>
</dbReference>
<comment type="catalytic activity">
    <reaction evidence="7 8">
        <text>dTMP + ATP = dTDP + ADP</text>
        <dbReference type="Rhea" id="RHEA:13517"/>
        <dbReference type="ChEBI" id="CHEBI:30616"/>
        <dbReference type="ChEBI" id="CHEBI:58369"/>
        <dbReference type="ChEBI" id="CHEBI:63528"/>
        <dbReference type="ChEBI" id="CHEBI:456216"/>
        <dbReference type="EC" id="2.7.4.9"/>
    </reaction>
</comment>
<dbReference type="EMBL" id="PCWK01000030">
    <property type="protein sequence ID" value="PIR02517.1"/>
    <property type="molecule type" value="Genomic_DNA"/>
</dbReference>
<dbReference type="Gene3D" id="3.40.50.300">
    <property type="entry name" value="P-loop containing nucleotide triphosphate hydrolases"/>
    <property type="match status" value="1"/>
</dbReference>
<evidence type="ECO:0000256" key="7">
    <source>
        <dbReference type="ARBA" id="ARBA00048743"/>
    </source>
</evidence>
<protein>
    <recommendedName>
        <fullName evidence="8">Thymidylate kinase</fullName>
        <ecNumber evidence="8">2.7.4.9</ecNumber>
    </recommendedName>
    <alternativeName>
        <fullName evidence="8">dTMP kinase</fullName>
    </alternativeName>
</protein>
<dbReference type="SUPFAM" id="SSF52540">
    <property type="entry name" value="P-loop containing nucleoside triphosphate hydrolases"/>
    <property type="match status" value="1"/>
</dbReference>
<keyword evidence="4 8" id="KW-0547">Nucleotide-binding</keyword>
<dbReference type="Proteomes" id="UP000231139">
    <property type="component" value="Unassembled WGS sequence"/>
</dbReference>
<accession>A0A2H0N0S7</accession>
<dbReference type="GO" id="GO:0006227">
    <property type="term" value="P:dUDP biosynthetic process"/>
    <property type="evidence" value="ECO:0007669"/>
    <property type="project" value="TreeGrafter"/>
</dbReference>
<gene>
    <name evidence="8 10" type="primary">tmk</name>
    <name evidence="10" type="ORF">COV62_01265</name>
</gene>
<evidence type="ECO:0000256" key="6">
    <source>
        <dbReference type="ARBA" id="ARBA00022840"/>
    </source>
</evidence>
<dbReference type="InterPro" id="IPR039430">
    <property type="entry name" value="Thymidylate_kin-like_dom"/>
</dbReference>
<organism evidence="10 11">
    <name type="scientific">Candidatus Nealsonbacteria bacterium CG11_big_fil_rev_8_21_14_0_20_35_11</name>
    <dbReference type="NCBI Taxonomy" id="1974713"/>
    <lineage>
        <taxon>Bacteria</taxon>
        <taxon>Candidatus Nealsoniibacteriota</taxon>
    </lineage>
</organism>
<dbReference type="InterPro" id="IPR018094">
    <property type="entry name" value="Thymidylate_kinase"/>
</dbReference>
<evidence type="ECO:0000256" key="2">
    <source>
        <dbReference type="ARBA" id="ARBA00022679"/>
    </source>
</evidence>
<evidence type="ECO:0000256" key="3">
    <source>
        <dbReference type="ARBA" id="ARBA00022727"/>
    </source>
</evidence>
<dbReference type="InterPro" id="IPR027417">
    <property type="entry name" value="P-loop_NTPase"/>
</dbReference>
<dbReference type="HAMAP" id="MF_00165">
    <property type="entry name" value="Thymidylate_kinase"/>
    <property type="match status" value="1"/>
</dbReference>
<dbReference type="PANTHER" id="PTHR10344:SF4">
    <property type="entry name" value="UMP-CMP KINASE 2, MITOCHONDRIAL"/>
    <property type="match status" value="1"/>
</dbReference>
<proteinExistence type="inferred from homology"/>
<dbReference type="EC" id="2.7.4.9" evidence="8"/>
<dbReference type="Pfam" id="PF02223">
    <property type="entry name" value="Thymidylate_kin"/>
    <property type="match status" value="1"/>
</dbReference>